<dbReference type="AlphaFoldDB" id="A0A853ANQ9"/>
<evidence type="ECO:0000313" key="1">
    <source>
        <dbReference type="EMBL" id="NYI85808.1"/>
    </source>
</evidence>
<reference evidence="1 2" key="1">
    <citation type="submission" date="2020-07" db="EMBL/GenBank/DDBJ databases">
        <title>Sequencing the genomes of 1000 actinobacteria strains.</title>
        <authorList>
            <person name="Klenk H.-P."/>
        </authorList>
    </citation>
    <scope>NUCLEOTIDE SEQUENCE [LARGE SCALE GENOMIC DNA]</scope>
    <source>
        <strain evidence="1 2">DSM 44065</strain>
    </source>
</reference>
<protein>
    <submittedName>
        <fullName evidence="1">Uncharacterized protein</fullName>
    </submittedName>
</protein>
<keyword evidence="2" id="KW-1185">Reference proteome</keyword>
<dbReference type="EMBL" id="JACCFJ010000001">
    <property type="protein sequence ID" value="NYI85808.1"/>
    <property type="molecule type" value="Genomic_DNA"/>
</dbReference>
<dbReference type="Proteomes" id="UP000587002">
    <property type="component" value="Unassembled WGS sequence"/>
</dbReference>
<gene>
    <name evidence="1" type="ORF">HNR68_004438</name>
</gene>
<sequence>MSTDYVLAGYRVAPRYVREEWQDSSLPEGELVSMSGCVVDVLYTDPHEWDDWFGSPGAAERARVQSGRSGSHVLGVGFAVPDVPEVTADITDSGSEAAAGTLLERLARREPAADGEPLGFELVGYECGLWHTWTCIGGLVREVYDATGVRPGEWGLVQDEQDARRAAAWLTESGAGEPKVFYWVAAKLVDVPV</sequence>
<comment type="caution">
    <text evidence="1">The sequence shown here is derived from an EMBL/GenBank/DDBJ whole genome shotgun (WGS) entry which is preliminary data.</text>
</comment>
<proteinExistence type="predicted"/>
<accession>A0A853ANQ9</accession>
<organism evidence="1 2">
    <name type="scientific">Saccharopolyspora hordei</name>
    <dbReference type="NCBI Taxonomy" id="1838"/>
    <lineage>
        <taxon>Bacteria</taxon>
        <taxon>Bacillati</taxon>
        <taxon>Actinomycetota</taxon>
        <taxon>Actinomycetes</taxon>
        <taxon>Pseudonocardiales</taxon>
        <taxon>Pseudonocardiaceae</taxon>
        <taxon>Saccharopolyspora</taxon>
    </lineage>
</organism>
<evidence type="ECO:0000313" key="2">
    <source>
        <dbReference type="Proteomes" id="UP000587002"/>
    </source>
</evidence>
<dbReference type="RefSeq" id="WP_179723660.1">
    <property type="nucleotide sequence ID" value="NZ_BAABFH010000001.1"/>
</dbReference>
<name>A0A853ANQ9_9PSEU</name>